<proteinExistence type="predicted"/>
<dbReference type="GO" id="GO:0001947">
    <property type="term" value="P:heart looping"/>
    <property type="evidence" value="ECO:0007669"/>
    <property type="project" value="TreeGrafter"/>
</dbReference>
<organism evidence="2 3">
    <name type="scientific">Catagonus wagneri</name>
    <name type="common">Chacoan peccary</name>
    <dbReference type="NCBI Taxonomy" id="51154"/>
    <lineage>
        <taxon>Eukaryota</taxon>
        <taxon>Metazoa</taxon>
        <taxon>Chordata</taxon>
        <taxon>Craniata</taxon>
        <taxon>Vertebrata</taxon>
        <taxon>Euteleostomi</taxon>
        <taxon>Mammalia</taxon>
        <taxon>Eutheria</taxon>
        <taxon>Laurasiatheria</taxon>
        <taxon>Artiodactyla</taxon>
        <taxon>Suina</taxon>
        <taxon>Tayassuidae</taxon>
        <taxon>Catagonus</taxon>
    </lineage>
</organism>
<dbReference type="GO" id="GO:0005737">
    <property type="term" value="C:cytoplasm"/>
    <property type="evidence" value="ECO:0007669"/>
    <property type="project" value="TreeGrafter"/>
</dbReference>
<sequence>MIRDMELAVARRETIAARAEGQGKRDGRLLTRMDFHREQAELRRKVRDIQKATEECTSTILELEETQRSMSESLVEKQEQLSKMQAEADELGADLDRLAALKRQNLSTLVTLQTRLKHLQAVKDGRYVFLLRNKQSLLSELRRLEDRLGSISNILHRVGEEHPQFQGALLKVSQSVTSGLESPGP</sequence>
<dbReference type="PANTHER" id="PTHR16275:SF8">
    <property type="entry name" value="COILED-COIL DOMAIN-CONTAINING PROTEIN 40"/>
    <property type="match status" value="1"/>
</dbReference>
<dbReference type="GO" id="GO:0060287">
    <property type="term" value="P:epithelial cilium movement involved in determination of left/right asymmetry"/>
    <property type="evidence" value="ECO:0007669"/>
    <property type="project" value="TreeGrafter"/>
</dbReference>
<dbReference type="GeneTree" id="ENSGT00440000035688"/>
<feature type="coiled-coil region" evidence="1">
    <location>
        <begin position="35"/>
        <end position="101"/>
    </location>
</feature>
<keyword evidence="3" id="KW-1185">Reference proteome</keyword>
<reference evidence="2" key="2">
    <citation type="submission" date="2025-09" db="UniProtKB">
        <authorList>
            <consortium name="Ensembl"/>
        </authorList>
    </citation>
    <scope>IDENTIFICATION</scope>
</reference>
<name>A0A8C3YJM1_9CETA</name>
<dbReference type="GO" id="GO:0005929">
    <property type="term" value="C:cilium"/>
    <property type="evidence" value="ECO:0007669"/>
    <property type="project" value="TreeGrafter"/>
</dbReference>
<dbReference type="AlphaFoldDB" id="A0A8C3YJM1"/>
<evidence type="ECO:0000256" key="1">
    <source>
        <dbReference type="SAM" id="Coils"/>
    </source>
</evidence>
<accession>A0A8C3YJM1</accession>
<dbReference type="Ensembl" id="ENSCWAT00000021460.1">
    <property type="protein sequence ID" value="ENSCWAP00000019777.1"/>
    <property type="gene ID" value="ENSCWAG00000015172.1"/>
</dbReference>
<dbReference type="GO" id="GO:0005576">
    <property type="term" value="C:extracellular region"/>
    <property type="evidence" value="ECO:0007669"/>
    <property type="project" value="GOC"/>
</dbReference>
<dbReference type="PANTHER" id="PTHR16275">
    <property type="entry name" value="COILED-COIL DOMAIN-CONTAINING PROTEIN 40"/>
    <property type="match status" value="1"/>
</dbReference>
<dbReference type="GO" id="GO:0035082">
    <property type="term" value="P:axoneme assembly"/>
    <property type="evidence" value="ECO:0007669"/>
    <property type="project" value="InterPro"/>
</dbReference>
<dbReference type="InterPro" id="IPR037386">
    <property type="entry name" value="CCDC40"/>
</dbReference>
<keyword evidence="1" id="KW-0175">Coiled coil</keyword>
<evidence type="ECO:0000313" key="3">
    <source>
        <dbReference type="Proteomes" id="UP000694540"/>
    </source>
</evidence>
<protein>
    <submittedName>
        <fullName evidence="2">Uncharacterized protein</fullName>
    </submittedName>
</protein>
<evidence type="ECO:0000313" key="2">
    <source>
        <dbReference type="Ensembl" id="ENSCWAP00000019777.1"/>
    </source>
</evidence>
<reference evidence="2" key="1">
    <citation type="submission" date="2025-08" db="UniProtKB">
        <authorList>
            <consortium name="Ensembl"/>
        </authorList>
    </citation>
    <scope>IDENTIFICATION</scope>
</reference>
<dbReference type="Proteomes" id="UP000694540">
    <property type="component" value="Unplaced"/>
</dbReference>